<evidence type="ECO:0000256" key="2">
    <source>
        <dbReference type="ARBA" id="ARBA00023163"/>
    </source>
</evidence>
<organism evidence="4 5">
    <name type="scientific">Brevibacterium samyangense</name>
    <dbReference type="NCBI Taxonomy" id="366888"/>
    <lineage>
        <taxon>Bacteria</taxon>
        <taxon>Bacillati</taxon>
        <taxon>Actinomycetota</taxon>
        <taxon>Actinomycetes</taxon>
        <taxon>Micrococcales</taxon>
        <taxon>Brevibacteriaceae</taxon>
        <taxon>Brevibacterium</taxon>
    </lineage>
</organism>
<keyword evidence="5" id="KW-1185">Reference proteome</keyword>
<dbReference type="Gene3D" id="1.10.10.1320">
    <property type="entry name" value="Anti-sigma factor, zinc-finger domain"/>
    <property type="match status" value="1"/>
</dbReference>
<reference evidence="4 5" key="1">
    <citation type="journal article" date="2019" name="Int. J. Syst. Evol. Microbiol.">
        <title>The Global Catalogue of Microorganisms (GCM) 10K type strain sequencing project: providing services to taxonomists for standard genome sequencing and annotation.</title>
        <authorList>
            <consortium name="The Broad Institute Genomics Platform"/>
            <consortium name="The Broad Institute Genome Sequencing Center for Infectious Disease"/>
            <person name="Wu L."/>
            <person name="Ma J."/>
        </authorList>
    </citation>
    <scope>NUCLEOTIDE SEQUENCE [LARGE SCALE GENOMIC DNA]</scope>
    <source>
        <strain evidence="4 5">JCM 14546</strain>
    </source>
</reference>
<evidence type="ECO:0000313" key="4">
    <source>
        <dbReference type="EMBL" id="GAA2002459.1"/>
    </source>
</evidence>
<keyword evidence="1" id="KW-0805">Transcription regulation</keyword>
<evidence type="ECO:0000259" key="3">
    <source>
        <dbReference type="Pfam" id="PF13490"/>
    </source>
</evidence>
<sequence length="101" mass="11440">MTNYTTGEGRSFEEYLRKDPRRTSIMRIQHYVDGELSGGEVTVLEQHIVECTDCEEEVRMEILVKRLVHRSCAGETAPQGLREKVAARLGRGTFGQGPKPF</sequence>
<dbReference type="InterPro" id="IPR024020">
    <property type="entry name" value="Anit_sigma_mycothiol_RsrA"/>
</dbReference>
<accession>A0ABN2TAG7</accession>
<dbReference type="Proteomes" id="UP001500755">
    <property type="component" value="Unassembled WGS sequence"/>
</dbReference>
<evidence type="ECO:0000313" key="5">
    <source>
        <dbReference type="Proteomes" id="UP001500755"/>
    </source>
</evidence>
<dbReference type="RefSeq" id="WP_344307364.1">
    <property type="nucleotide sequence ID" value="NZ_BAAANO010000008.1"/>
</dbReference>
<dbReference type="EMBL" id="BAAANO010000008">
    <property type="protein sequence ID" value="GAA2002459.1"/>
    <property type="molecule type" value="Genomic_DNA"/>
</dbReference>
<evidence type="ECO:0000256" key="1">
    <source>
        <dbReference type="ARBA" id="ARBA00023015"/>
    </source>
</evidence>
<proteinExistence type="predicted"/>
<name>A0ABN2TAG7_9MICO</name>
<dbReference type="Pfam" id="PF13490">
    <property type="entry name" value="zf-HC2"/>
    <property type="match status" value="1"/>
</dbReference>
<dbReference type="InterPro" id="IPR027383">
    <property type="entry name" value="Znf_put"/>
</dbReference>
<protein>
    <recommendedName>
        <fullName evidence="3">Putative zinc-finger domain-containing protein</fullName>
    </recommendedName>
</protein>
<keyword evidence="2" id="KW-0804">Transcription</keyword>
<comment type="caution">
    <text evidence="4">The sequence shown here is derived from an EMBL/GenBank/DDBJ whole genome shotgun (WGS) entry which is preliminary data.</text>
</comment>
<feature type="domain" description="Putative zinc-finger" evidence="3">
    <location>
        <begin position="28"/>
        <end position="54"/>
    </location>
</feature>
<dbReference type="InterPro" id="IPR041916">
    <property type="entry name" value="Anti_sigma_zinc_sf"/>
</dbReference>
<dbReference type="NCBIfam" id="TIGR03988">
    <property type="entry name" value="antisig_RsrA"/>
    <property type="match status" value="1"/>
</dbReference>
<gene>
    <name evidence="4" type="ORF">GCM10009755_09000</name>
</gene>